<dbReference type="STRING" id="644352.J3P4R3"/>
<evidence type="ECO:0000313" key="3">
    <source>
        <dbReference type="EnsemblFungi" id="EJT74660"/>
    </source>
</evidence>
<feature type="region of interest" description="Disordered" evidence="1">
    <location>
        <begin position="1"/>
        <end position="40"/>
    </location>
</feature>
<feature type="compositionally biased region" description="Basic and acidic residues" evidence="1">
    <location>
        <begin position="31"/>
        <end position="40"/>
    </location>
</feature>
<name>J3P4R3_GAET3</name>
<evidence type="ECO:0000256" key="1">
    <source>
        <dbReference type="SAM" id="MobiDB-lite"/>
    </source>
</evidence>
<reference evidence="4" key="1">
    <citation type="submission" date="2010-07" db="EMBL/GenBank/DDBJ databases">
        <title>The genome sequence of Gaeumannomyces graminis var. tritici strain R3-111a-1.</title>
        <authorList>
            <consortium name="The Broad Institute Genome Sequencing Platform"/>
            <person name="Ma L.-J."/>
            <person name="Dead R."/>
            <person name="Young S."/>
            <person name="Zeng Q."/>
            <person name="Koehrsen M."/>
            <person name="Alvarado L."/>
            <person name="Berlin A."/>
            <person name="Chapman S.B."/>
            <person name="Chen Z."/>
            <person name="Freedman E."/>
            <person name="Gellesch M."/>
            <person name="Goldberg J."/>
            <person name="Griggs A."/>
            <person name="Gujja S."/>
            <person name="Heilman E.R."/>
            <person name="Heiman D."/>
            <person name="Hepburn T."/>
            <person name="Howarth C."/>
            <person name="Jen D."/>
            <person name="Larson L."/>
            <person name="Mehta T."/>
            <person name="Neiman D."/>
            <person name="Pearson M."/>
            <person name="Roberts A."/>
            <person name="Saif S."/>
            <person name="Shea T."/>
            <person name="Shenoy N."/>
            <person name="Sisk P."/>
            <person name="Stolte C."/>
            <person name="Sykes S."/>
            <person name="Walk T."/>
            <person name="White J."/>
            <person name="Yandava C."/>
            <person name="Haas B."/>
            <person name="Nusbaum C."/>
            <person name="Birren B."/>
        </authorList>
    </citation>
    <scope>NUCLEOTIDE SEQUENCE [LARGE SCALE GENOMIC DNA]</scope>
    <source>
        <strain evidence="4">R3-111a-1</strain>
    </source>
</reference>
<gene>
    <name evidence="3" type="primary">20348958</name>
    <name evidence="2" type="ORF">GGTG_08500</name>
</gene>
<reference evidence="2" key="3">
    <citation type="submission" date="2010-09" db="EMBL/GenBank/DDBJ databases">
        <title>Annotation of Gaeumannomyces graminis var. tritici R3-111a-1.</title>
        <authorList>
            <consortium name="The Broad Institute Genome Sequencing Platform"/>
            <person name="Ma L.-J."/>
            <person name="Dead R."/>
            <person name="Young S.K."/>
            <person name="Zeng Q."/>
            <person name="Gargeya S."/>
            <person name="Fitzgerald M."/>
            <person name="Haas B."/>
            <person name="Abouelleil A."/>
            <person name="Alvarado L."/>
            <person name="Arachchi H.M."/>
            <person name="Berlin A."/>
            <person name="Brown A."/>
            <person name="Chapman S.B."/>
            <person name="Chen Z."/>
            <person name="Dunbar C."/>
            <person name="Freedman E."/>
            <person name="Gearin G."/>
            <person name="Gellesch M."/>
            <person name="Goldberg J."/>
            <person name="Griggs A."/>
            <person name="Gujja S."/>
            <person name="Heiman D."/>
            <person name="Howarth C."/>
            <person name="Larson L."/>
            <person name="Lui A."/>
            <person name="MacDonald P.J.P."/>
            <person name="Mehta T."/>
            <person name="Montmayeur A."/>
            <person name="Murphy C."/>
            <person name="Neiman D."/>
            <person name="Pearson M."/>
            <person name="Priest M."/>
            <person name="Roberts A."/>
            <person name="Saif S."/>
            <person name="Shea T."/>
            <person name="Shenoy N."/>
            <person name="Sisk P."/>
            <person name="Stolte C."/>
            <person name="Sykes S."/>
            <person name="Yandava C."/>
            <person name="Wortman J."/>
            <person name="Nusbaum C."/>
            <person name="Birren B."/>
        </authorList>
    </citation>
    <scope>NUCLEOTIDE SEQUENCE</scope>
    <source>
        <strain evidence="2">R3-111a-1</strain>
    </source>
</reference>
<dbReference type="AlphaFoldDB" id="J3P4R3"/>
<feature type="compositionally biased region" description="Low complexity" evidence="1">
    <location>
        <begin position="61"/>
        <end position="71"/>
    </location>
</feature>
<evidence type="ECO:0000313" key="4">
    <source>
        <dbReference type="Proteomes" id="UP000006039"/>
    </source>
</evidence>
<protein>
    <recommendedName>
        <fullName evidence="5">Tafazzin</fullName>
    </recommendedName>
</protein>
<dbReference type="EnsemblFungi" id="EJT74660">
    <property type="protein sequence ID" value="EJT74660"/>
    <property type="gene ID" value="GGTG_08500"/>
</dbReference>
<dbReference type="Proteomes" id="UP000006039">
    <property type="component" value="Unassembled WGS sequence"/>
</dbReference>
<reference evidence="3" key="5">
    <citation type="submission" date="2018-04" db="UniProtKB">
        <authorList>
            <consortium name="EnsemblFungi"/>
        </authorList>
    </citation>
    <scope>IDENTIFICATION</scope>
    <source>
        <strain evidence="3">R3-111a-1</strain>
    </source>
</reference>
<reference evidence="3" key="4">
    <citation type="journal article" date="2015" name="G3 (Bethesda)">
        <title>Genome sequences of three phytopathogenic species of the Magnaporthaceae family of fungi.</title>
        <authorList>
            <person name="Okagaki L.H."/>
            <person name="Nunes C.C."/>
            <person name="Sailsbery J."/>
            <person name="Clay B."/>
            <person name="Brown D."/>
            <person name="John T."/>
            <person name="Oh Y."/>
            <person name="Young N."/>
            <person name="Fitzgerald M."/>
            <person name="Haas B.J."/>
            <person name="Zeng Q."/>
            <person name="Young S."/>
            <person name="Adiconis X."/>
            <person name="Fan L."/>
            <person name="Levin J.Z."/>
            <person name="Mitchell T.K."/>
            <person name="Okubara P.A."/>
            <person name="Farman M.L."/>
            <person name="Kohn L.M."/>
            <person name="Birren B."/>
            <person name="Ma L.-J."/>
            <person name="Dean R.A."/>
        </authorList>
    </citation>
    <scope>NUCLEOTIDE SEQUENCE</scope>
    <source>
        <strain evidence="3">R3-111a-1</strain>
    </source>
</reference>
<reference evidence="2" key="2">
    <citation type="submission" date="2010-07" db="EMBL/GenBank/DDBJ databases">
        <authorList>
            <consortium name="The Broad Institute Genome Sequencing Platform"/>
            <consortium name="Broad Institute Genome Sequencing Center for Infectious Disease"/>
            <person name="Ma L.-J."/>
            <person name="Dead R."/>
            <person name="Young S."/>
            <person name="Zeng Q."/>
            <person name="Koehrsen M."/>
            <person name="Alvarado L."/>
            <person name="Berlin A."/>
            <person name="Chapman S.B."/>
            <person name="Chen Z."/>
            <person name="Freedman E."/>
            <person name="Gellesch M."/>
            <person name="Goldberg J."/>
            <person name="Griggs A."/>
            <person name="Gujja S."/>
            <person name="Heilman E.R."/>
            <person name="Heiman D."/>
            <person name="Hepburn T."/>
            <person name="Howarth C."/>
            <person name="Jen D."/>
            <person name="Larson L."/>
            <person name="Mehta T."/>
            <person name="Neiman D."/>
            <person name="Pearson M."/>
            <person name="Roberts A."/>
            <person name="Saif S."/>
            <person name="Shea T."/>
            <person name="Shenoy N."/>
            <person name="Sisk P."/>
            <person name="Stolte C."/>
            <person name="Sykes S."/>
            <person name="Walk T."/>
            <person name="White J."/>
            <person name="Yandava C."/>
            <person name="Haas B."/>
            <person name="Nusbaum C."/>
            <person name="Birren B."/>
        </authorList>
    </citation>
    <scope>NUCLEOTIDE SEQUENCE</scope>
    <source>
        <strain evidence="2">R3-111a-1</strain>
    </source>
</reference>
<accession>J3P4R3</accession>
<dbReference type="HOGENOM" id="CLU_032824_1_0_1"/>
<dbReference type="RefSeq" id="XP_009224604.1">
    <property type="nucleotide sequence ID" value="XM_009226340.1"/>
</dbReference>
<feature type="region of interest" description="Disordered" evidence="1">
    <location>
        <begin position="52"/>
        <end position="71"/>
    </location>
</feature>
<evidence type="ECO:0008006" key="5">
    <source>
        <dbReference type="Google" id="ProtNLM"/>
    </source>
</evidence>
<dbReference type="eggNOG" id="ENOG502S698">
    <property type="taxonomic scope" value="Eukaryota"/>
</dbReference>
<sequence>MAKKRRPTSFTKPQSTPPPSLASSRAQAANSEDHHVRGVNELLADLRRVRVSSSADGSSQPTAHAAAVHPVPSVPPTLRQILQLPETPVPIQPRSRRPMVDARGRRLPPGPAAPRSWLSQSRHAPHVRRAHDQLVGAVAGVDFVINELPGTNAPDRGSLMDIAMAAMATDWEFQRQYNKYWLYSLPDHLRQSLIGYIGSCSAAGVSIADLKALFLPPPDIGDEELGGTNDGGGVPNENIRCLDLMACLGKSIELKELSGFLFKGQPPPEAQHTGLQDSWDTPEAPQESLRLPLLPNLTRVSLAVSPQNAHKMSWRQLLSFSRHAGGAITHLSLAHWPEPTLTPNAIGTTVDSPAGPVQYGGTGFYSHSLDDDWSEAVAVLKRLSKSLYGLEYLDLTGCAAWTEALARASSGLSSAVIGGDGDVDETEVAIPVGSVGVDWAGAWGKVTILLLHWGYNTPRPEQVDESAGFVENSARAARIERHIMAMRRGRGRFIEVAKGSLSEQC</sequence>
<feature type="compositionally biased region" description="Polar residues" evidence="1">
    <location>
        <begin position="21"/>
        <end position="30"/>
    </location>
</feature>
<organism evidence="2">
    <name type="scientific">Gaeumannomyces tritici (strain R3-111a-1)</name>
    <name type="common">Wheat and barley take-all root rot fungus</name>
    <name type="synonym">Gaeumannomyces graminis var. tritici</name>
    <dbReference type="NCBI Taxonomy" id="644352"/>
    <lineage>
        <taxon>Eukaryota</taxon>
        <taxon>Fungi</taxon>
        <taxon>Dikarya</taxon>
        <taxon>Ascomycota</taxon>
        <taxon>Pezizomycotina</taxon>
        <taxon>Sordariomycetes</taxon>
        <taxon>Sordariomycetidae</taxon>
        <taxon>Magnaporthales</taxon>
        <taxon>Magnaporthaceae</taxon>
        <taxon>Gaeumannomyces</taxon>
    </lineage>
</organism>
<dbReference type="OrthoDB" id="5278911at2759"/>
<dbReference type="EMBL" id="GL385398">
    <property type="protein sequence ID" value="EJT74660.1"/>
    <property type="molecule type" value="Genomic_DNA"/>
</dbReference>
<dbReference type="VEuPathDB" id="FungiDB:GGTG_08500"/>
<evidence type="ECO:0000313" key="2">
    <source>
        <dbReference type="EMBL" id="EJT74660.1"/>
    </source>
</evidence>
<keyword evidence="4" id="KW-1185">Reference proteome</keyword>
<dbReference type="GeneID" id="20348958"/>
<proteinExistence type="predicted"/>